<proteinExistence type="predicted"/>
<dbReference type="EMBL" id="HG739119">
    <property type="protein sequence ID" value="CDP08763.1"/>
    <property type="molecule type" value="Genomic_DNA"/>
</dbReference>
<dbReference type="InParanoid" id="A0A068UMD7"/>
<protein>
    <submittedName>
        <fullName evidence="2">Uncharacterized protein</fullName>
    </submittedName>
</protein>
<evidence type="ECO:0000313" key="3">
    <source>
        <dbReference type="Proteomes" id="UP000295252"/>
    </source>
</evidence>
<gene>
    <name evidence="2" type="ORF">GSCOC_T00027854001</name>
</gene>
<evidence type="ECO:0000256" key="1">
    <source>
        <dbReference type="SAM" id="Phobius"/>
    </source>
</evidence>
<evidence type="ECO:0000313" key="2">
    <source>
        <dbReference type="EMBL" id="CDP08763.1"/>
    </source>
</evidence>
<dbReference type="AlphaFoldDB" id="A0A068UMD7"/>
<keyword evidence="3" id="KW-1185">Reference proteome</keyword>
<keyword evidence="1" id="KW-0812">Transmembrane</keyword>
<dbReference type="Gramene" id="CDP08763">
    <property type="protein sequence ID" value="CDP08763"/>
    <property type="gene ID" value="GSCOC_T00027854001"/>
</dbReference>
<keyword evidence="1" id="KW-0472">Membrane</keyword>
<feature type="transmembrane region" description="Helical" evidence="1">
    <location>
        <begin position="28"/>
        <end position="53"/>
    </location>
</feature>
<sequence>MTVMKRRAAACTQKKCIPVKMANSRDSLLVLSVGVVGIGLGMGIVVGFLMCSYHAATRSFRRRFF</sequence>
<organism evidence="2 3">
    <name type="scientific">Coffea canephora</name>
    <name type="common">Robusta coffee</name>
    <dbReference type="NCBI Taxonomy" id="49390"/>
    <lineage>
        <taxon>Eukaryota</taxon>
        <taxon>Viridiplantae</taxon>
        <taxon>Streptophyta</taxon>
        <taxon>Embryophyta</taxon>
        <taxon>Tracheophyta</taxon>
        <taxon>Spermatophyta</taxon>
        <taxon>Magnoliopsida</taxon>
        <taxon>eudicotyledons</taxon>
        <taxon>Gunneridae</taxon>
        <taxon>Pentapetalae</taxon>
        <taxon>asterids</taxon>
        <taxon>lamiids</taxon>
        <taxon>Gentianales</taxon>
        <taxon>Rubiaceae</taxon>
        <taxon>Ixoroideae</taxon>
        <taxon>Gardenieae complex</taxon>
        <taxon>Bertiereae - Coffeeae clade</taxon>
        <taxon>Coffeeae</taxon>
        <taxon>Coffea</taxon>
    </lineage>
</organism>
<reference evidence="3" key="1">
    <citation type="journal article" date="2014" name="Science">
        <title>The coffee genome provides insight into the convergent evolution of caffeine biosynthesis.</title>
        <authorList>
            <person name="Denoeud F."/>
            <person name="Carretero-Paulet L."/>
            <person name="Dereeper A."/>
            <person name="Droc G."/>
            <person name="Guyot R."/>
            <person name="Pietrella M."/>
            <person name="Zheng C."/>
            <person name="Alberti A."/>
            <person name="Anthony F."/>
            <person name="Aprea G."/>
            <person name="Aury J.M."/>
            <person name="Bento P."/>
            <person name="Bernard M."/>
            <person name="Bocs S."/>
            <person name="Campa C."/>
            <person name="Cenci A."/>
            <person name="Combes M.C."/>
            <person name="Crouzillat D."/>
            <person name="Da Silva C."/>
            <person name="Daddiego L."/>
            <person name="De Bellis F."/>
            <person name="Dussert S."/>
            <person name="Garsmeur O."/>
            <person name="Gayraud T."/>
            <person name="Guignon V."/>
            <person name="Jahn K."/>
            <person name="Jamilloux V."/>
            <person name="Joet T."/>
            <person name="Labadie K."/>
            <person name="Lan T."/>
            <person name="Leclercq J."/>
            <person name="Lepelley M."/>
            <person name="Leroy T."/>
            <person name="Li L.T."/>
            <person name="Librado P."/>
            <person name="Lopez L."/>
            <person name="Munoz A."/>
            <person name="Noel B."/>
            <person name="Pallavicini A."/>
            <person name="Perrotta G."/>
            <person name="Poncet V."/>
            <person name="Pot D."/>
            <person name="Priyono X."/>
            <person name="Rigoreau M."/>
            <person name="Rouard M."/>
            <person name="Rozas J."/>
            <person name="Tranchant-Dubreuil C."/>
            <person name="VanBuren R."/>
            <person name="Zhang Q."/>
            <person name="Andrade A.C."/>
            <person name="Argout X."/>
            <person name="Bertrand B."/>
            <person name="de Kochko A."/>
            <person name="Graziosi G."/>
            <person name="Henry R.J."/>
            <person name="Jayarama X."/>
            <person name="Ming R."/>
            <person name="Nagai C."/>
            <person name="Rounsley S."/>
            <person name="Sankoff D."/>
            <person name="Giuliano G."/>
            <person name="Albert V.A."/>
            <person name="Wincker P."/>
            <person name="Lashermes P."/>
        </authorList>
    </citation>
    <scope>NUCLEOTIDE SEQUENCE [LARGE SCALE GENOMIC DNA]</scope>
    <source>
        <strain evidence="3">cv. DH200-94</strain>
    </source>
</reference>
<keyword evidence="1" id="KW-1133">Transmembrane helix</keyword>
<name>A0A068UMD7_COFCA</name>
<accession>A0A068UMD7</accession>
<dbReference type="Proteomes" id="UP000295252">
    <property type="component" value="Chromosome IV"/>
</dbReference>